<proteinExistence type="predicted"/>
<dbReference type="OMA" id="TTHYHES"/>
<dbReference type="PANTHER" id="PTHR24111:SF0">
    <property type="entry name" value="LEUCINE-RICH REPEAT-CONTAINING PROTEIN"/>
    <property type="match status" value="1"/>
</dbReference>
<dbReference type="SUPFAM" id="SSF52047">
    <property type="entry name" value="RNI-like"/>
    <property type="match status" value="1"/>
</dbReference>
<comment type="caution">
    <text evidence="2">The sequence shown here is derived from an EMBL/GenBank/DDBJ whole genome shotgun (WGS) entry which is preliminary data.</text>
</comment>
<dbReference type="AlphaFoldDB" id="A0A9J6H8V7"/>
<protein>
    <submittedName>
        <fullName evidence="2">Uncharacterized protein</fullName>
    </submittedName>
</protein>
<name>A0A9J6H8V7_HAELO</name>
<dbReference type="Gene3D" id="3.80.10.10">
    <property type="entry name" value="Ribonuclease Inhibitor"/>
    <property type="match status" value="2"/>
</dbReference>
<dbReference type="OrthoDB" id="6477647at2759"/>
<organism evidence="2 3">
    <name type="scientific">Haemaphysalis longicornis</name>
    <name type="common">Bush tick</name>
    <dbReference type="NCBI Taxonomy" id="44386"/>
    <lineage>
        <taxon>Eukaryota</taxon>
        <taxon>Metazoa</taxon>
        <taxon>Ecdysozoa</taxon>
        <taxon>Arthropoda</taxon>
        <taxon>Chelicerata</taxon>
        <taxon>Arachnida</taxon>
        <taxon>Acari</taxon>
        <taxon>Parasitiformes</taxon>
        <taxon>Ixodida</taxon>
        <taxon>Ixodoidea</taxon>
        <taxon>Ixodidae</taxon>
        <taxon>Haemaphysalinae</taxon>
        <taxon>Haemaphysalis</taxon>
    </lineage>
</organism>
<dbReference type="Proteomes" id="UP000821853">
    <property type="component" value="Unassembled WGS sequence"/>
</dbReference>
<accession>A0A9J6H8V7</accession>
<gene>
    <name evidence="2" type="ORF">HPB48_026140</name>
</gene>
<evidence type="ECO:0000313" key="3">
    <source>
        <dbReference type="Proteomes" id="UP000821853"/>
    </source>
</evidence>
<dbReference type="PANTHER" id="PTHR24111">
    <property type="entry name" value="LEUCINE-RICH REPEAT-CONTAINING PROTEIN 34"/>
    <property type="match status" value="1"/>
</dbReference>
<dbReference type="InterPro" id="IPR032675">
    <property type="entry name" value="LRR_dom_sf"/>
</dbReference>
<sequence length="713" mass="80587">MNPTDMVLELAELHRCRSPFTAKTIKSPQICTARDGEHCHIFRELSVWNEFLSVARLELRPYSPIELCLGPSDNVGWEPDEEQKQHAVTLMCLLLKNHHCVAAFQMESWYALCEYEPLISSSLRASSALRSLRLLSSHALTYRLLENLAPVIPYLSQLEELECNISALPGGTIQALCLLVVKSLCLKSLSIPTCFMDPLEGQRFRGALVNNTALTRLFLNSSCLVRDAPGQEASLAKYLENNRVLTTLGIYCDASWRSRELRYVLESLTHNRTLTSFFLRSFFVDNNSALVIEKFLVETTTLRKFEMEYCAWYEFGASLSQPLYDTGNFGAKTERIRPWLSILQNNRSLEELTLNLSGFCPAECEAFFEELAVNTSLKRVVVEDLGCYFSRRHRARCKNFCTPNEECLESRQGVVMTKCKQLCKIGFSLDNPQDMHWFLVALPAVLSCDRITTVEFDLALGNIEGLVGSLIAGYLEKTKVLKHLTLGFHASSNAVTSTAVVCRKTILNALSKNITVRKLFLQCASFTQEETDLFATIMRSSQSINEVQVNTDAASVETLLTALLPHFSENYTIISAHFYVKQMPLTREYFGVKEVVRRNRDLVMKAAHYVVGEKHRGHCAVAVEFIASNTAAGLVDEVCRLAAVDEKLALRMIRDSLQILRTMHGFMRAVGVVRKRVVCHEVGGRSVQLDDLDEWSWFSIRRHLTVADVYAFK</sequence>
<evidence type="ECO:0000313" key="2">
    <source>
        <dbReference type="EMBL" id="KAH9384147.1"/>
    </source>
</evidence>
<dbReference type="EMBL" id="JABSTR010001671">
    <property type="protein sequence ID" value="KAH9384147.1"/>
    <property type="molecule type" value="Genomic_DNA"/>
</dbReference>
<keyword evidence="3" id="KW-1185">Reference proteome</keyword>
<dbReference type="InterPro" id="IPR052201">
    <property type="entry name" value="LRR-containing_regulator"/>
</dbReference>
<reference evidence="2 3" key="1">
    <citation type="journal article" date="2020" name="Cell">
        <title>Large-Scale Comparative Analyses of Tick Genomes Elucidate Their Genetic Diversity and Vector Capacities.</title>
        <authorList>
            <consortium name="Tick Genome and Microbiome Consortium (TIGMIC)"/>
            <person name="Jia N."/>
            <person name="Wang J."/>
            <person name="Shi W."/>
            <person name="Du L."/>
            <person name="Sun Y."/>
            <person name="Zhan W."/>
            <person name="Jiang J.F."/>
            <person name="Wang Q."/>
            <person name="Zhang B."/>
            <person name="Ji P."/>
            <person name="Bell-Sakyi L."/>
            <person name="Cui X.M."/>
            <person name="Yuan T.T."/>
            <person name="Jiang B.G."/>
            <person name="Yang W.F."/>
            <person name="Lam T.T."/>
            <person name="Chang Q.C."/>
            <person name="Ding S.J."/>
            <person name="Wang X.J."/>
            <person name="Zhu J.G."/>
            <person name="Ruan X.D."/>
            <person name="Zhao L."/>
            <person name="Wei J.T."/>
            <person name="Ye R.Z."/>
            <person name="Que T.C."/>
            <person name="Du C.H."/>
            <person name="Zhou Y.H."/>
            <person name="Cheng J.X."/>
            <person name="Dai P.F."/>
            <person name="Guo W.B."/>
            <person name="Han X.H."/>
            <person name="Huang E.J."/>
            <person name="Li L.F."/>
            <person name="Wei W."/>
            <person name="Gao Y.C."/>
            <person name="Liu J.Z."/>
            <person name="Shao H.Z."/>
            <person name="Wang X."/>
            <person name="Wang C.C."/>
            <person name="Yang T.C."/>
            <person name="Huo Q.B."/>
            <person name="Li W."/>
            <person name="Chen H.Y."/>
            <person name="Chen S.E."/>
            <person name="Zhou L.G."/>
            <person name="Ni X.B."/>
            <person name="Tian J.H."/>
            <person name="Sheng Y."/>
            <person name="Liu T."/>
            <person name="Pan Y.S."/>
            <person name="Xia L.Y."/>
            <person name="Li J."/>
            <person name="Zhao F."/>
            <person name="Cao W.C."/>
        </authorList>
    </citation>
    <scope>NUCLEOTIDE SEQUENCE [LARGE SCALE GENOMIC DNA]</scope>
    <source>
        <strain evidence="2">HaeL-2018</strain>
    </source>
</reference>
<evidence type="ECO:0000256" key="1">
    <source>
        <dbReference type="ARBA" id="ARBA00022737"/>
    </source>
</evidence>
<keyword evidence="1" id="KW-0677">Repeat</keyword>
<dbReference type="VEuPathDB" id="VectorBase:HLOH_043671"/>